<organism evidence="9 10">
    <name type="scientific">Povalibacter uvarum</name>
    <dbReference type="NCBI Taxonomy" id="732238"/>
    <lineage>
        <taxon>Bacteria</taxon>
        <taxon>Pseudomonadati</taxon>
        <taxon>Pseudomonadota</taxon>
        <taxon>Gammaproteobacteria</taxon>
        <taxon>Steroidobacterales</taxon>
        <taxon>Steroidobacteraceae</taxon>
        <taxon>Povalibacter</taxon>
    </lineage>
</organism>
<dbReference type="Pfam" id="PF00072">
    <property type="entry name" value="Response_reg"/>
    <property type="match status" value="1"/>
</dbReference>
<keyword evidence="10" id="KW-1185">Reference proteome</keyword>
<feature type="compositionally biased region" description="Basic and acidic residues" evidence="7">
    <location>
        <begin position="286"/>
        <end position="295"/>
    </location>
</feature>
<dbReference type="SMART" id="SM00448">
    <property type="entry name" value="REC"/>
    <property type="match status" value="1"/>
</dbReference>
<gene>
    <name evidence="9" type="ORF">HNQ60_002801</name>
</gene>
<dbReference type="InterPro" id="IPR011006">
    <property type="entry name" value="CheY-like_superfamily"/>
</dbReference>
<dbReference type="RefSeq" id="WP_184332731.1">
    <property type="nucleotide sequence ID" value="NZ_JACHHZ010000003.1"/>
</dbReference>
<dbReference type="InterPro" id="IPR043128">
    <property type="entry name" value="Rev_trsase/Diguanyl_cyclase"/>
</dbReference>
<evidence type="ECO:0000256" key="4">
    <source>
        <dbReference type="ARBA" id="ARBA00023125"/>
    </source>
</evidence>
<dbReference type="InterPro" id="IPR039420">
    <property type="entry name" value="WalR-like"/>
</dbReference>
<dbReference type="GO" id="GO:0006355">
    <property type="term" value="P:regulation of DNA-templated transcription"/>
    <property type="evidence" value="ECO:0007669"/>
    <property type="project" value="TreeGrafter"/>
</dbReference>
<evidence type="ECO:0000313" key="9">
    <source>
        <dbReference type="EMBL" id="MBB6093920.1"/>
    </source>
</evidence>
<dbReference type="GO" id="GO:0005829">
    <property type="term" value="C:cytosol"/>
    <property type="evidence" value="ECO:0007669"/>
    <property type="project" value="TreeGrafter"/>
</dbReference>
<evidence type="ECO:0000256" key="3">
    <source>
        <dbReference type="ARBA" id="ARBA00023015"/>
    </source>
</evidence>
<feature type="domain" description="Response regulatory" evidence="8">
    <location>
        <begin position="5"/>
        <end position="120"/>
    </location>
</feature>
<keyword evidence="4 9" id="KW-0238">DNA-binding</keyword>
<evidence type="ECO:0000313" key="10">
    <source>
        <dbReference type="Proteomes" id="UP000588068"/>
    </source>
</evidence>
<reference evidence="9 10" key="1">
    <citation type="submission" date="2020-08" db="EMBL/GenBank/DDBJ databases">
        <title>Genomic Encyclopedia of Type Strains, Phase IV (KMG-IV): sequencing the most valuable type-strain genomes for metagenomic binning, comparative biology and taxonomic classification.</title>
        <authorList>
            <person name="Goeker M."/>
        </authorList>
    </citation>
    <scope>NUCLEOTIDE SEQUENCE [LARGE SCALE GENOMIC DNA]</scope>
    <source>
        <strain evidence="9 10">DSM 26723</strain>
    </source>
</reference>
<dbReference type="PANTHER" id="PTHR48111:SF1">
    <property type="entry name" value="TWO-COMPONENT RESPONSE REGULATOR ORR33"/>
    <property type="match status" value="1"/>
</dbReference>
<dbReference type="PROSITE" id="PS50110">
    <property type="entry name" value="RESPONSE_REGULATORY"/>
    <property type="match status" value="1"/>
</dbReference>
<dbReference type="Gene3D" id="3.30.70.270">
    <property type="match status" value="1"/>
</dbReference>
<dbReference type="GO" id="GO:0000976">
    <property type="term" value="F:transcription cis-regulatory region binding"/>
    <property type="evidence" value="ECO:0007669"/>
    <property type="project" value="TreeGrafter"/>
</dbReference>
<dbReference type="InterPro" id="IPR001789">
    <property type="entry name" value="Sig_transdc_resp-reg_receiver"/>
</dbReference>
<feature type="region of interest" description="Disordered" evidence="7">
    <location>
        <begin position="282"/>
        <end position="310"/>
    </location>
</feature>
<keyword evidence="2" id="KW-0902">Two-component regulatory system</keyword>
<dbReference type="GO" id="GO:0032993">
    <property type="term" value="C:protein-DNA complex"/>
    <property type="evidence" value="ECO:0007669"/>
    <property type="project" value="TreeGrafter"/>
</dbReference>
<dbReference type="EMBL" id="JACHHZ010000003">
    <property type="protein sequence ID" value="MBB6093920.1"/>
    <property type="molecule type" value="Genomic_DNA"/>
</dbReference>
<dbReference type="AlphaFoldDB" id="A0A841HNS8"/>
<keyword evidence="1 6" id="KW-0597">Phosphoprotein</keyword>
<evidence type="ECO:0000256" key="7">
    <source>
        <dbReference type="SAM" id="MobiDB-lite"/>
    </source>
</evidence>
<proteinExistence type="predicted"/>
<name>A0A841HNS8_9GAMM</name>
<evidence type="ECO:0000256" key="1">
    <source>
        <dbReference type="ARBA" id="ARBA00022553"/>
    </source>
</evidence>
<comment type="caution">
    <text evidence="9">The sequence shown here is derived from an EMBL/GenBank/DDBJ whole genome shotgun (WGS) entry which is preliminary data.</text>
</comment>
<evidence type="ECO:0000259" key="8">
    <source>
        <dbReference type="PROSITE" id="PS50110"/>
    </source>
</evidence>
<sequence>MLPRRALVVDGDPSVRESTTALLKLQGFEVQDAADGAEALTLFARDWYPLVITDRNIAAIDGIEFVSRLRVISLAPIYVIMLTDSSDVREHERGFCAGVDQYVVRQNSQNEVITKAQGGMHALRRRQSSRIGRANEPATVDLENGAHTARHLVGRLRAEMVHASRAKGLLHILSVGIDTADEKVFARQGLGASASAALLTVVHAALRPKLDWVARLPAAPNTCRFAIVMPECGPAEVARLEQDIRNAFVHWNNGSAASDVRLTAGVATLPRDGENPTALEFLGQAERQRRGKDSPPRTSLSTVQRESEAA</sequence>
<evidence type="ECO:0000256" key="5">
    <source>
        <dbReference type="ARBA" id="ARBA00023163"/>
    </source>
</evidence>
<dbReference type="Proteomes" id="UP000588068">
    <property type="component" value="Unassembled WGS sequence"/>
</dbReference>
<dbReference type="Gene3D" id="3.40.50.2300">
    <property type="match status" value="1"/>
</dbReference>
<dbReference type="GO" id="GO:0000156">
    <property type="term" value="F:phosphorelay response regulator activity"/>
    <property type="evidence" value="ECO:0007669"/>
    <property type="project" value="TreeGrafter"/>
</dbReference>
<keyword evidence="3" id="KW-0805">Transcription regulation</keyword>
<keyword evidence="5" id="KW-0804">Transcription</keyword>
<dbReference type="SUPFAM" id="SSF52172">
    <property type="entry name" value="CheY-like"/>
    <property type="match status" value="1"/>
</dbReference>
<evidence type="ECO:0000256" key="6">
    <source>
        <dbReference type="PROSITE-ProRule" id="PRU00169"/>
    </source>
</evidence>
<evidence type="ECO:0000256" key="2">
    <source>
        <dbReference type="ARBA" id="ARBA00023012"/>
    </source>
</evidence>
<feature type="modified residue" description="4-aspartylphosphate" evidence="6">
    <location>
        <position position="54"/>
    </location>
</feature>
<accession>A0A841HNS8</accession>
<dbReference type="PANTHER" id="PTHR48111">
    <property type="entry name" value="REGULATOR OF RPOS"/>
    <property type="match status" value="1"/>
</dbReference>
<protein>
    <submittedName>
        <fullName evidence="9">DNA-binding response OmpR family regulator</fullName>
    </submittedName>
</protein>